<dbReference type="SUPFAM" id="SSF51445">
    <property type="entry name" value="(Trans)glycosidases"/>
    <property type="match status" value="1"/>
</dbReference>
<keyword evidence="4" id="KW-1185">Reference proteome</keyword>
<keyword evidence="1" id="KW-1133">Transmembrane helix</keyword>
<evidence type="ECO:0000256" key="1">
    <source>
        <dbReference type="SAM" id="Phobius"/>
    </source>
</evidence>
<comment type="caution">
    <text evidence="3">The sequence shown here is derived from an EMBL/GenBank/DDBJ whole genome shotgun (WGS) entry which is preliminary data.</text>
</comment>
<dbReference type="AlphaFoldDB" id="A0A4R7ZX44"/>
<dbReference type="Pfam" id="PF08924">
    <property type="entry name" value="Rv2525c_GlyHyd-like"/>
    <property type="match status" value="1"/>
</dbReference>
<dbReference type="Gene3D" id="3.20.20.80">
    <property type="entry name" value="Glycosidases"/>
    <property type="match status" value="1"/>
</dbReference>
<keyword evidence="1" id="KW-0812">Transmembrane</keyword>
<keyword evidence="1" id="KW-0472">Membrane</keyword>
<protein>
    <submittedName>
        <fullName evidence="3">Uncharacterized protein DUF1906</fullName>
    </submittedName>
</protein>
<dbReference type="GO" id="GO:0005975">
    <property type="term" value="P:carbohydrate metabolic process"/>
    <property type="evidence" value="ECO:0007669"/>
    <property type="project" value="UniProtKB-ARBA"/>
</dbReference>
<accession>A0A4R7ZX44</accession>
<name>A0A4R7ZX44_9ACTN</name>
<reference evidence="3 4" key="1">
    <citation type="submission" date="2019-03" db="EMBL/GenBank/DDBJ databases">
        <title>Genomic Encyclopedia of Type Strains, Phase III (KMG-III): the genomes of soil and plant-associated and newly described type strains.</title>
        <authorList>
            <person name="Whitman W."/>
        </authorList>
    </citation>
    <scope>NUCLEOTIDE SEQUENCE [LARGE SCALE GENOMIC DNA]</scope>
    <source>
        <strain evidence="3 4">VKM Ac-2570</strain>
    </source>
</reference>
<dbReference type="InterPro" id="IPR017853">
    <property type="entry name" value="GH"/>
</dbReference>
<organism evidence="3 4">
    <name type="scientific">Kribbella kalugense</name>
    <dbReference type="NCBI Taxonomy" id="2512221"/>
    <lineage>
        <taxon>Bacteria</taxon>
        <taxon>Bacillati</taxon>
        <taxon>Actinomycetota</taxon>
        <taxon>Actinomycetes</taxon>
        <taxon>Propionibacteriales</taxon>
        <taxon>Kribbellaceae</taxon>
        <taxon>Kribbella</taxon>
    </lineage>
</organism>
<dbReference type="EMBL" id="SODF01000001">
    <property type="protein sequence ID" value="TDW22552.1"/>
    <property type="molecule type" value="Genomic_DNA"/>
</dbReference>
<evidence type="ECO:0000313" key="3">
    <source>
        <dbReference type="EMBL" id="TDW22552.1"/>
    </source>
</evidence>
<dbReference type="InterPro" id="IPR013783">
    <property type="entry name" value="Ig-like_fold"/>
</dbReference>
<gene>
    <name evidence="3" type="ORF">EV650_1389</name>
</gene>
<dbReference type="InterPro" id="IPR036116">
    <property type="entry name" value="FN3_sf"/>
</dbReference>
<dbReference type="OrthoDB" id="5171321at2"/>
<feature type="transmembrane region" description="Helical" evidence="1">
    <location>
        <begin position="33"/>
        <end position="52"/>
    </location>
</feature>
<evidence type="ECO:0000313" key="4">
    <source>
        <dbReference type="Proteomes" id="UP000295447"/>
    </source>
</evidence>
<dbReference type="Proteomes" id="UP000295447">
    <property type="component" value="Unassembled WGS sequence"/>
</dbReference>
<dbReference type="SUPFAM" id="SSF49265">
    <property type="entry name" value="Fibronectin type III"/>
    <property type="match status" value="1"/>
</dbReference>
<dbReference type="Gene3D" id="2.60.40.10">
    <property type="entry name" value="Immunoglobulins"/>
    <property type="match status" value="1"/>
</dbReference>
<feature type="domain" description="Rv2525c-like glycoside hydrolase-like" evidence="2">
    <location>
        <begin position="207"/>
        <end position="405"/>
    </location>
</feature>
<evidence type="ECO:0000259" key="2">
    <source>
        <dbReference type="Pfam" id="PF08924"/>
    </source>
</evidence>
<dbReference type="InterPro" id="IPR015020">
    <property type="entry name" value="Rv2525c-like_Glyco_Hydro-like"/>
</dbReference>
<proteinExistence type="predicted"/>
<sequence length="695" mass="71736">MLFDKSAGARFHLGVSTVEQVGSTVRLFRPGGLALALALVAGITVAGGAAAAETKTVSYRGYEVTVPANWPVIDLATDPTACVRLDQAAVYLGRSTAQSTCPAHIVGRSSGLLLEPLTTVQPSSDGLLRRAITDAGVLATAYYAPGAEHAASDVLATGKVVSKTPSARVAQPAAVTPSVVATGNFAGNAFDTCGAPAQSTMDAWRPTYQGVGIYISGGLRACAQPNLTADWVSTNASKGWQFLLVDVGYQAPCTTYKSRMSSVPATALTQGRNAAINAVAAAQALGFTQRSAIYSDIEAYTSTAACKASVLAYLSGWTQELNSRGYVGGAYVGAASGGADLNSAYTSTAYTRPDNIWFAHWGSAVGTSRFINSAYWTNHQRVHQFAGDVSETNGGVQMSIDRNYVNLTAPPPPVTSFSVSGGVAAATLRWTKPANTTLGQIMVRSAVGSTPPPLATSGTSVYNGSASLFTQTGLSNSASYAYRVWVKDSKGKIGPGVDVRLVGSKATIGASAASIMYTGAVTLSTAVSRLDGVKLAGVPVVLYSKAKTASKWSTVGSFTSNASGVVSTAQKPAVSTSYMWGYNGAAGVLGTRSAAALIQVHPALSAYLTPGAIKLGASTLLYGYLNPPHAGTTAYLQRRSGTTWVAVTTGKLTSNGKYAFSIKPTARGTYTYRVVWLADADHQGTQTASKVLTVS</sequence>